<dbReference type="Proteomes" id="UP000838412">
    <property type="component" value="Chromosome 2"/>
</dbReference>
<reference evidence="2" key="1">
    <citation type="submission" date="2022-01" db="EMBL/GenBank/DDBJ databases">
        <authorList>
            <person name="Braso-Vives M."/>
        </authorList>
    </citation>
    <scope>NUCLEOTIDE SEQUENCE</scope>
</reference>
<evidence type="ECO:0000313" key="3">
    <source>
        <dbReference type="Proteomes" id="UP000838412"/>
    </source>
</evidence>
<protein>
    <submittedName>
        <fullName evidence="2">Hypp1353 protein</fullName>
    </submittedName>
</protein>
<feature type="region of interest" description="Disordered" evidence="1">
    <location>
        <begin position="120"/>
        <end position="141"/>
    </location>
</feature>
<gene>
    <name evidence="2" type="primary">Hypp1353</name>
    <name evidence="2" type="ORF">BLAG_LOCUS13838</name>
</gene>
<dbReference type="EMBL" id="OV696687">
    <property type="protein sequence ID" value="CAH1254431.1"/>
    <property type="molecule type" value="Genomic_DNA"/>
</dbReference>
<organism evidence="2 3">
    <name type="scientific">Branchiostoma lanceolatum</name>
    <name type="common">Common lancelet</name>
    <name type="synonym">Amphioxus lanceolatum</name>
    <dbReference type="NCBI Taxonomy" id="7740"/>
    <lineage>
        <taxon>Eukaryota</taxon>
        <taxon>Metazoa</taxon>
        <taxon>Chordata</taxon>
        <taxon>Cephalochordata</taxon>
        <taxon>Leptocardii</taxon>
        <taxon>Amphioxiformes</taxon>
        <taxon>Branchiostomatidae</taxon>
        <taxon>Branchiostoma</taxon>
    </lineage>
</organism>
<accession>A0A8J9ZH51</accession>
<proteinExistence type="predicted"/>
<evidence type="ECO:0000256" key="1">
    <source>
        <dbReference type="SAM" id="MobiDB-lite"/>
    </source>
</evidence>
<evidence type="ECO:0000313" key="2">
    <source>
        <dbReference type="EMBL" id="CAH1254431.1"/>
    </source>
</evidence>
<name>A0A8J9ZH51_BRALA</name>
<dbReference type="AlphaFoldDB" id="A0A8J9ZH51"/>
<sequence>MAVKQWDPGSNPRVVPRDMSELAPRRCALGKGTLHAFPPQSEGQVSNSSCLQLADESSARRAGVIKADLECKSHPAVRCKHPNQNQHVSLELVPLEKADAQSQRLRDVCDFYNTCDNTTEKQMPAGSSYWRQGGRFGRKTS</sequence>
<keyword evidence="3" id="KW-1185">Reference proteome</keyword>
<dbReference type="OrthoDB" id="10490571at2759"/>